<evidence type="ECO:0000259" key="6">
    <source>
        <dbReference type="PROSITE" id="PS51898"/>
    </source>
</evidence>
<dbReference type="InterPro" id="IPR010998">
    <property type="entry name" value="Integrase_recombinase_N"/>
</dbReference>
<dbReference type="PROSITE" id="PS51898">
    <property type="entry name" value="TYR_RECOMBINASE"/>
    <property type="match status" value="1"/>
</dbReference>
<evidence type="ECO:0000256" key="3">
    <source>
        <dbReference type="ARBA" id="ARBA00023172"/>
    </source>
</evidence>
<evidence type="ECO:0000256" key="4">
    <source>
        <dbReference type="PROSITE-ProRule" id="PRU01248"/>
    </source>
</evidence>
<sequence>MGVLRLNVPAAGLPSIGSVEAVEGVQRWQVRFPDRPHEAAELWLRELSACDLSPSSLRSYGFDLLRWFRFLHVHGVAWQHAERAHVRDLVEHLRTAPNPRRLHRSPTAPPLGSVNAITGKSYPTIGYAPRTINHQLTVLSEFYVFAVDSDLGPLLNPVPTRTRRGGGRVDAHHNPMEPFARGRRAPYRQKVPQRHPRSIPDQAVEDLFAALRSNRDRALVAFYLSSGVRASELLGMRLVDVDAGRRTIKVVSKGSRELAEVPASADAFAWLSLYLVEAAQQDHLDDGLVWHTLRSPYRPLTYHAARAVLMRANALLGTNHSLHDLRHTAATRMIDDPVFTLVDVQTILRHASVSTTLLYTRPRLEDLIAKVTEHHARPRRESVAPIADGYDAEQVRELLGLTE</sequence>
<protein>
    <submittedName>
        <fullName evidence="8">Tyrosine-type recombinase/integrase</fullName>
    </submittedName>
</protein>
<keyword evidence="9" id="KW-1185">Reference proteome</keyword>
<keyword evidence="2 4" id="KW-0238">DNA-binding</keyword>
<dbReference type="PANTHER" id="PTHR30349:SF81">
    <property type="entry name" value="TYROSINE RECOMBINASE XERC"/>
    <property type="match status" value="1"/>
</dbReference>
<feature type="domain" description="Core-binding (CB)" evidence="7">
    <location>
        <begin position="34"/>
        <end position="147"/>
    </location>
</feature>
<keyword evidence="3" id="KW-0233">DNA recombination</keyword>
<reference evidence="8 9" key="1">
    <citation type="submission" date="2020-04" db="EMBL/GenBank/DDBJ databases">
        <title>MicrobeNet Type strains.</title>
        <authorList>
            <person name="Nicholson A.C."/>
        </authorList>
    </citation>
    <scope>NUCLEOTIDE SEQUENCE [LARGE SCALE GENOMIC DNA]</scope>
    <source>
        <strain evidence="8 9">DSM 45078</strain>
    </source>
</reference>
<dbReference type="EMBL" id="JAAXOO010000005">
    <property type="protein sequence ID" value="NKY35547.1"/>
    <property type="molecule type" value="Genomic_DNA"/>
</dbReference>
<gene>
    <name evidence="8" type="ORF">HGA13_21095</name>
</gene>
<dbReference type="AlphaFoldDB" id="A0A846XJ56"/>
<dbReference type="Pfam" id="PF02899">
    <property type="entry name" value="Phage_int_SAM_1"/>
    <property type="match status" value="1"/>
</dbReference>
<dbReference type="SUPFAM" id="SSF56349">
    <property type="entry name" value="DNA breaking-rejoining enzymes"/>
    <property type="match status" value="1"/>
</dbReference>
<dbReference type="Gene3D" id="1.10.443.10">
    <property type="entry name" value="Intergrase catalytic core"/>
    <property type="match status" value="1"/>
</dbReference>
<dbReference type="InterPro" id="IPR011010">
    <property type="entry name" value="DNA_brk_join_enz"/>
</dbReference>
<dbReference type="Proteomes" id="UP000565715">
    <property type="component" value="Unassembled WGS sequence"/>
</dbReference>
<dbReference type="InterPro" id="IPR013762">
    <property type="entry name" value="Integrase-like_cat_sf"/>
</dbReference>
<dbReference type="Pfam" id="PF00589">
    <property type="entry name" value="Phage_integrase"/>
    <property type="match status" value="1"/>
</dbReference>
<feature type="domain" description="Tyr recombinase" evidence="6">
    <location>
        <begin position="194"/>
        <end position="372"/>
    </location>
</feature>
<dbReference type="InterPro" id="IPR050090">
    <property type="entry name" value="Tyrosine_recombinase_XerCD"/>
</dbReference>
<dbReference type="InterPro" id="IPR044068">
    <property type="entry name" value="CB"/>
</dbReference>
<dbReference type="GO" id="GO:0006310">
    <property type="term" value="P:DNA recombination"/>
    <property type="evidence" value="ECO:0007669"/>
    <property type="project" value="UniProtKB-KW"/>
</dbReference>
<evidence type="ECO:0000256" key="2">
    <source>
        <dbReference type="ARBA" id="ARBA00023125"/>
    </source>
</evidence>
<dbReference type="CDD" id="cd00397">
    <property type="entry name" value="DNA_BRE_C"/>
    <property type="match status" value="1"/>
</dbReference>
<keyword evidence="1" id="KW-0229">DNA integration</keyword>
<organism evidence="8 9">
    <name type="scientific">Nocardia speluncae</name>
    <dbReference type="NCBI Taxonomy" id="419477"/>
    <lineage>
        <taxon>Bacteria</taxon>
        <taxon>Bacillati</taxon>
        <taxon>Actinomycetota</taxon>
        <taxon>Actinomycetes</taxon>
        <taxon>Mycobacteriales</taxon>
        <taxon>Nocardiaceae</taxon>
        <taxon>Nocardia</taxon>
    </lineage>
</organism>
<dbReference type="InterPro" id="IPR004107">
    <property type="entry name" value="Integrase_SAM-like_N"/>
</dbReference>
<evidence type="ECO:0000313" key="8">
    <source>
        <dbReference type="EMBL" id="NKY35547.1"/>
    </source>
</evidence>
<evidence type="ECO:0000256" key="1">
    <source>
        <dbReference type="ARBA" id="ARBA00022908"/>
    </source>
</evidence>
<dbReference type="GO" id="GO:0015074">
    <property type="term" value="P:DNA integration"/>
    <property type="evidence" value="ECO:0007669"/>
    <property type="project" value="UniProtKB-KW"/>
</dbReference>
<evidence type="ECO:0000259" key="7">
    <source>
        <dbReference type="PROSITE" id="PS51900"/>
    </source>
</evidence>
<evidence type="ECO:0000313" key="9">
    <source>
        <dbReference type="Proteomes" id="UP000565715"/>
    </source>
</evidence>
<dbReference type="InterPro" id="IPR002104">
    <property type="entry name" value="Integrase_catalytic"/>
</dbReference>
<proteinExistence type="predicted"/>
<evidence type="ECO:0000256" key="5">
    <source>
        <dbReference type="SAM" id="MobiDB-lite"/>
    </source>
</evidence>
<comment type="caution">
    <text evidence="8">The sequence shown here is derived from an EMBL/GenBank/DDBJ whole genome shotgun (WGS) entry which is preliminary data.</text>
</comment>
<dbReference type="RefSeq" id="WP_068041824.1">
    <property type="nucleotide sequence ID" value="NZ_JAAXOO010000005.1"/>
</dbReference>
<dbReference type="PANTHER" id="PTHR30349">
    <property type="entry name" value="PHAGE INTEGRASE-RELATED"/>
    <property type="match status" value="1"/>
</dbReference>
<dbReference type="GO" id="GO:0003677">
    <property type="term" value="F:DNA binding"/>
    <property type="evidence" value="ECO:0007669"/>
    <property type="project" value="UniProtKB-UniRule"/>
</dbReference>
<feature type="region of interest" description="Disordered" evidence="5">
    <location>
        <begin position="158"/>
        <end position="179"/>
    </location>
</feature>
<dbReference type="Gene3D" id="1.10.150.130">
    <property type="match status" value="1"/>
</dbReference>
<accession>A0A846XJ56</accession>
<name>A0A846XJ56_9NOCA</name>
<dbReference type="PROSITE" id="PS51900">
    <property type="entry name" value="CB"/>
    <property type="match status" value="1"/>
</dbReference>